<protein>
    <submittedName>
        <fullName evidence="4">GAF domain-containing protein</fullName>
    </submittedName>
</protein>
<organism evidence="4 5">
    <name type="scientific">Halobaculum lipolyticum</name>
    <dbReference type="NCBI Taxonomy" id="3032001"/>
    <lineage>
        <taxon>Archaea</taxon>
        <taxon>Methanobacteriati</taxon>
        <taxon>Methanobacteriota</taxon>
        <taxon>Stenosarchaea group</taxon>
        <taxon>Halobacteria</taxon>
        <taxon>Halobacteriales</taxon>
        <taxon>Haloferacaceae</taxon>
        <taxon>Halobaculum</taxon>
    </lineage>
</organism>
<dbReference type="SUPFAM" id="SSF55781">
    <property type="entry name" value="GAF domain-like"/>
    <property type="match status" value="1"/>
</dbReference>
<reference evidence="4 5" key="1">
    <citation type="journal article" date="2019" name="Int. J. Syst. Evol. Microbiol.">
        <title>The Global Catalogue of Microorganisms (GCM) 10K type strain sequencing project: providing services to taxonomists for standard genome sequencing and annotation.</title>
        <authorList>
            <consortium name="The Broad Institute Genomics Platform"/>
            <consortium name="The Broad Institute Genome Sequencing Center for Infectious Disease"/>
            <person name="Wu L."/>
            <person name="Ma J."/>
        </authorList>
    </citation>
    <scope>NUCLEOTIDE SEQUENCE [LARGE SCALE GENOMIC DNA]</scope>
    <source>
        <strain evidence="4 5">DT31</strain>
    </source>
</reference>
<dbReference type="InterPro" id="IPR011006">
    <property type="entry name" value="CheY-like_superfamily"/>
</dbReference>
<dbReference type="Gene3D" id="3.30.450.40">
    <property type="match status" value="1"/>
</dbReference>
<dbReference type="AlphaFoldDB" id="A0ABD5WB27"/>
<dbReference type="GeneID" id="81124396"/>
<dbReference type="SMART" id="SM00065">
    <property type="entry name" value="GAF"/>
    <property type="match status" value="1"/>
</dbReference>
<evidence type="ECO:0000313" key="5">
    <source>
        <dbReference type="Proteomes" id="UP001596461"/>
    </source>
</evidence>
<dbReference type="GO" id="GO:0016301">
    <property type="term" value="F:kinase activity"/>
    <property type="evidence" value="ECO:0007669"/>
    <property type="project" value="UniProtKB-KW"/>
</dbReference>
<evidence type="ECO:0000313" key="4">
    <source>
        <dbReference type="EMBL" id="MFC7070472.1"/>
    </source>
</evidence>
<dbReference type="SUPFAM" id="SSF52172">
    <property type="entry name" value="CheY-like"/>
    <property type="match status" value="1"/>
</dbReference>
<dbReference type="Proteomes" id="UP001596461">
    <property type="component" value="Unassembled WGS sequence"/>
</dbReference>
<evidence type="ECO:0000256" key="2">
    <source>
        <dbReference type="ARBA" id="ARBA00022777"/>
    </source>
</evidence>
<keyword evidence="2" id="KW-0418">Kinase</keyword>
<proteinExistence type="predicted"/>
<dbReference type="InterPro" id="IPR003018">
    <property type="entry name" value="GAF"/>
</dbReference>
<sequence>MERSVLCVDERSRLDAVTDAIDAEATLAAEGATSVAAATERVADGGVAAVVTAYDLPDGSGMDVVETVREEAPQTPCVLFTDVPPTEIDTGRFGDSIVEYLSRDLPDAYDRLGFVAGDVIDHSVQVGFLAPDDEPERLAALAEYDVDSLPVEESFARLTDLIASHFDAGVAFIGLIERDEENFLACHGADLDSLTREETICTHSMLQEDVMVVPDVRADKRFSENGSLDAMGIRSYAGANMTTPDGHVIGQVCLIDFEVRDYDEAERAELQEFAETAMEILELRRQVRDAAADAEEVPA</sequence>
<keyword evidence="5" id="KW-1185">Reference proteome</keyword>
<dbReference type="RefSeq" id="WP_284032536.1">
    <property type="nucleotide sequence ID" value="NZ_CP126154.1"/>
</dbReference>
<feature type="domain" description="GAF" evidence="3">
    <location>
        <begin position="150"/>
        <end position="291"/>
    </location>
</feature>
<gene>
    <name evidence="4" type="ORF">ACFQL9_12540</name>
</gene>
<dbReference type="InterPro" id="IPR029016">
    <property type="entry name" value="GAF-like_dom_sf"/>
</dbReference>
<evidence type="ECO:0000256" key="1">
    <source>
        <dbReference type="ARBA" id="ARBA00022679"/>
    </source>
</evidence>
<comment type="caution">
    <text evidence="4">The sequence shown here is derived from an EMBL/GenBank/DDBJ whole genome shotgun (WGS) entry which is preliminary data.</text>
</comment>
<dbReference type="PANTHER" id="PTHR43102:SF2">
    <property type="entry name" value="GAF DOMAIN-CONTAINING PROTEIN"/>
    <property type="match status" value="1"/>
</dbReference>
<name>A0ABD5WB27_9EURY</name>
<dbReference type="Gene3D" id="3.40.50.2300">
    <property type="match status" value="1"/>
</dbReference>
<evidence type="ECO:0000259" key="3">
    <source>
        <dbReference type="SMART" id="SM00065"/>
    </source>
</evidence>
<accession>A0ABD5WB27</accession>
<dbReference type="EMBL" id="JBHTAH010000011">
    <property type="protein sequence ID" value="MFC7070472.1"/>
    <property type="molecule type" value="Genomic_DNA"/>
</dbReference>
<dbReference type="Pfam" id="PF01590">
    <property type="entry name" value="GAF"/>
    <property type="match status" value="1"/>
</dbReference>
<dbReference type="PANTHER" id="PTHR43102">
    <property type="entry name" value="SLR1143 PROTEIN"/>
    <property type="match status" value="1"/>
</dbReference>
<keyword evidence="1" id="KW-0808">Transferase</keyword>